<sequence length="144" mass="16935">MASLKIGINCLSARICGYGLSSKLTMPVLTSTEKPLFSQPVRFRFANWQMLKDYKKRQTIKEQYTERLRINAIRKNTILPKELREVADEEVAALPRNSSIVRIRQRCVLTSRPRGVLRRWRLSRIMWRHLADYNQLSGITRACW</sequence>
<protein>
    <recommendedName>
        <fullName evidence="4">28S ribosomal protein S14, mitochondrial</fullName>
    </recommendedName>
</protein>
<dbReference type="FunFam" id="1.10.287.1480:FF:000001">
    <property type="entry name" value="30S ribosomal protein S14"/>
    <property type="match status" value="1"/>
</dbReference>
<keyword evidence="3" id="KW-0687">Ribonucleoprotein</keyword>
<dbReference type="GO" id="GO:0006412">
    <property type="term" value="P:translation"/>
    <property type="evidence" value="ECO:0007669"/>
    <property type="project" value="InterPro"/>
</dbReference>
<dbReference type="Pfam" id="PF00253">
    <property type="entry name" value="Ribosomal_S14"/>
    <property type="match status" value="1"/>
</dbReference>
<evidence type="ECO:0000313" key="5">
    <source>
        <dbReference type="Proteomes" id="UP000515154"/>
    </source>
</evidence>
<gene>
    <name evidence="6" type="primary">LOC115209174</name>
</gene>
<dbReference type="KEGG" id="osn:115209174"/>
<dbReference type="SUPFAM" id="SSF57716">
    <property type="entry name" value="Glucocorticoid receptor-like (DNA-binding domain)"/>
    <property type="match status" value="1"/>
</dbReference>
<dbReference type="PANTHER" id="PTHR19836">
    <property type="entry name" value="30S RIBOSOMAL PROTEIN S14"/>
    <property type="match status" value="1"/>
</dbReference>
<dbReference type="AlphaFoldDB" id="A0A6P7S4X2"/>
<dbReference type="Gene3D" id="1.10.287.1480">
    <property type="match status" value="1"/>
</dbReference>
<dbReference type="GO" id="GO:0005763">
    <property type="term" value="C:mitochondrial small ribosomal subunit"/>
    <property type="evidence" value="ECO:0007669"/>
    <property type="project" value="TreeGrafter"/>
</dbReference>
<dbReference type="GO" id="GO:0003735">
    <property type="term" value="F:structural constituent of ribosome"/>
    <property type="evidence" value="ECO:0007669"/>
    <property type="project" value="InterPro"/>
</dbReference>
<name>A0A6P7S4X2_9MOLL</name>
<dbReference type="InterPro" id="IPR001209">
    <property type="entry name" value="Ribosomal_uS14"/>
</dbReference>
<reference evidence="6" key="1">
    <citation type="submission" date="2025-08" db="UniProtKB">
        <authorList>
            <consortium name="RefSeq"/>
        </authorList>
    </citation>
    <scope>IDENTIFICATION</scope>
</reference>
<dbReference type="Proteomes" id="UP000515154">
    <property type="component" value="Linkage group LG3"/>
</dbReference>
<keyword evidence="2 6" id="KW-0689">Ribosomal protein</keyword>
<evidence type="ECO:0000256" key="2">
    <source>
        <dbReference type="ARBA" id="ARBA00022980"/>
    </source>
</evidence>
<accession>A0A6P7S4X2</accession>
<evidence type="ECO:0000313" key="6">
    <source>
        <dbReference type="RefSeq" id="XP_029633269.1"/>
    </source>
</evidence>
<proteinExistence type="inferred from homology"/>
<organism evidence="5 6">
    <name type="scientific">Octopus sinensis</name>
    <name type="common">East Asian common octopus</name>
    <dbReference type="NCBI Taxonomy" id="2607531"/>
    <lineage>
        <taxon>Eukaryota</taxon>
        <taxon>Metazoa</taxon>
        <taxon>Spiralia</taxon>
        <taxon>Lophotrochozoa</taxon>
        <taxon>Mollusca</taxon>
        <taxon>Cephalopoda</taxon>
        <taxon>Coleoidea</taxon>
        <taxon>Octopodiformes</taxon>
        <taxon>Octopoda</taxon>
        <taxon>Incirrata</taxon>
        <taxon>Octopodidae</taxon>
        <taxon>Octopus</taxon>
    </lineage>
</organism>
<dbReference type="RefSeq" id="XP_029633269.1">
    <property type="nucleotide sequence ID" value="XM_029777409.1"/>
</dbReference>
<comment type="similarity">
    <text evidence="1">Belongs to the universal ribosomal protein uS14 family.</text>
</comment>
<dbReference type="PANTHER" id="PTHR19836:SF19">
    <property type="entry name" value="SMALL RIBOSOMAL SUBUNIT PROTEIN US14M"/>
    <property type="match status" value="1"/>
</dbReference>
<evidence type="ECO:0000256" key="4">
    <source>
        <dbReference type="ARBA" id="ARBA00083755"/>
    </source>
</evidence>
<evidence type="ECO:0000256" key="3">
    <source>
        <dbReference type="ARBA" id="ARBA00023274"/>
    </source>
</evidence>
<evidence type="ECO:0000256" key="1">
    <source>
        <dbReference type="ARBA" id="ARBA00009083"/>
    </source>
</evidence>
<keyword evidence="5" id="KW-1185">Reference proteome</keyword>